<evidence type="ECO:0000313" key="2">
    <source>
        <dbReference type="Proteomes" id="UP000228503"/>
    </source>
</evidence>
<dbReference type="Proteomes" id="UP000228503">
    <property type="component" value="Unassembled WGS sequence"/>
</dbReference>
<dbReference type="Pfam" id="PF08843">
    <property type="entry name" value="AbiEii"/>
    <property type="match status" value="1"/>
</dbReference>
<gene>
    <name evidence="1" type="ORF">COY16_04515</name>
</gene>
<sequence>MNATSILNSYQNQILNKIAEDTFISSQFYFTGGTALSEAYLQHRESDDLDFFTNRTFDVQGILARLTGWAKELRYTSQTSKILS</sequence>
<protein>
    <recommendedName>
        <fullName evidence="3">Nucleotidyl transferase AbiEii/AbiGii toxin family protein</fullName>
    </recommendedName>
</protein>
<evidence type="ECO:0000313" key="1">
    <source>
        <dbReference type="EMBL" id="PIZ62370.1"/>
    </source>
</evidence>
<dbReference type="AlphaFoldDB" id="A0A2M7TX14"/>
<accession>A0A2M7TX14</accession>
<comment type="caution">
    <text evidence="1">The sequence shown here is derived from an EMBL/GenBank/DDBJ whole genome shotgun (WGS) entry which is preliminary data.</text>
</comment>
<dbReference type="InterPro" id="IPR014942">
    <property type="entry name" value="AbiEii"/>
</dbReference>
<evidence type="ECO:0008006" key="3">
    <source>
        <dbReference type="Google" id="ProtNLM"/>
    </source>
</evidence>
<name>A0A2M7TX14_9BACT</name>
<proteinExistence type="predicted"/>
<dbReference type="EMBL" id="PFOB01000057">
    <property type="protein sequence ID" value="PIZ62370.1"/>
    <property type="molecule type" value="Genomic_DNA"/>
</dbReference>
<organism evidence="1 2">
    <name type="scientific">Candidatus Roizmanbacteria bacterium CG_4_10_14_0_2_um_filter_39_13</name>
    <dbReference type="NCBI Taxonomy" id="1974825"/>
    <lineage>
        <taxon>Bacteria</taxon>
        <taxon>Candidatus Roizmaniibacteriota</taxon>
    </lineage>
</organism>
<reference evidence="2" key="1">
    <citation type="submission" date="2017-09" db="EMBL/GenBank/DDBJ databases">
        <title>Depth-based differentiation of microbial function through sediment-hosted aquifers and enrichment of novel symbionts in the deep terrestrial subsurface.</title>
        <authorList>
            <person name="Probst A.J."/>
            <person name="Ladd B."/>
            <person name="Jarett J.K."/>
            <person name="Geller-Mcgrath D.E."/>
            <person name="Sieber C.M.K."/>
            <person name="Emerson J.B."/>
            <person name="Anantharaman K."/>
            <person name="Thomas B.C."/>
            <person name="Malmstrom R."/>
            <person name="Stieglmeier M."/>
            <person name="Klingl A."/>
            <person name="Woyke T."/>
            <person name="Ryan C.M."/>
            <person name="Banfield J.F."/>
        </authorList>
    </citation>
    <scope>NUCLEOTIDE SEQUENCE [LARGE SCALE GENOMIC DNA]</scope>
</reference>
<dbReference type="Gene3D" id="3.10.450.620">
    <property type="entry name" value="JHP933, nucleotidyltransferase-like core domain"/>
    <property type="match status" value="1"/>
</dbReference>